<accession>A0A7X5BZK3</accession>
<sequence length="111" mass="12982">MARLVIKHAVGGRTFVDSDANQQVRFEIKKLDMGTTLIIAHLPEGLDKDVAELLKWKQELNIFIFEVLYDGREQKTWFYTGDGDIQYNETERILRLGSSREIRYLPSNYLM</sequence>
<dbReference type="EMBL" id="JAAAMU010000022">
    <property type="protein sequence ID" value="NBC72768.1"/>
    <property type="molecule type" value="Genomic_DNA"/>
</dbReference>
<evidence type="ECO:0000313" key="1">
    <source>
        <dbReference type="EMBL" id="NBC72768.1"/>
    </source>
</evidence>
<reference evidence="1 2" key="1">
    <citation type="submission" date="2020-01" db="EMBL/GenBank/DDBJ databases">
        <title>Paenibacillus soybeanensis sp. nov. isolated from the nodules of soybean (Glycine max(L.) Merr).</title>
        <authorList>
            <person name="Wang H."/>
        </authorList>
    </citation>
    <scope>NUCLEOTIDE SEQUENCE [LARGE SCALE GENOMIC DNA]</scope>
    <source>
        <strain evidence="1 2">DSM 23054</strain>
    </source>
</reference>
<dbReference type="Proteomes" id="UP000558113">
    <property type="component" value="Unassembled WGS sequence"/>
</dbReference>
<proteinExistence type="predicted"/>
<evidence type="ECO:0000313" key="2">
    <source>
        <dbReference type="Proteomes" id="UP000558113"/>
    </source>
</evidence>
<name>A0A7X5BZK3_9BACL</name>
<dbReference type="RefSeq" id="WP_161704085.1">
    <property type="nucleotide sequence ID" value="NZ_JAAAMU010000022.1"/>
</dbReference>
<gene>
    <name evidence="1" type="ORF">GT003_27605</name>
</gene>
<protein>
    <submittedName>
        <fullName evidence="1">Uncharacterized protein</fullName>
    </submittedName>
</protein>
<keyword evidence="2" id="KW-1185">Reference proteome</keyword>
<dbReference type="AlphaFoldDB" id="A0A7X5BZK3"/>
<dbReference type="OrthoDB" id="2878419at2"/>
<comment type="caution">
    <text evidence="1">The sequence shown here is derived from an EMBL/GenBank/DDBJ whole genome shotgun (WGS) entry which is preliminary data.</text>
</comment>
<organism evidence="1 2">
    <name type="scientific">Paenibacillus sacheonensis</name>
    <dbReference type="NCBI Taxonomy" id="742054"/>
    <lineage>
        <taxon>Bacteria</taxon>
        <taxon>Bacillati</taxon>
        <taxon>Bacillota</taxon>
        <taxon>Bacilli</taxon>
        <taxon>Bacillales</taxon>
        <taxon>Paenibacillaceae</taxon>
        <taxon>Paenibacillus</taxon>
    </lineage>
</organism>